<evidence type="ECO:0000256" key="7">
    <source>
        <dbReference type="SAM" id="SignalP"/>
    </source>
</evidence>
<evidence type="ECO:0000256" key="5">
    <source>
        <dbReference type="ARBA" id="ARBA00022759"/>
    </source>
</evidence>
<dbReference type="SMART" id="SM00477">
    <property type="entry name" value="NUC"/>
    <property type="match status" value="1"/>
</dbReference>
<evidence type="ECO:0000259" key="9">
    <source>
        <dbReference type="SMART" id="SM00892"/>
    </source>
</evidence>
<dbReference type="SMART" id="SM00892">
    <property type="entry name" value="Endonuclease_NS"/>
    <property type="match status" value="1"/>
</dbReference>
<feature type="domain" description="ENPP1-3/EXOG-like endonuclease/phosphodiesterase" evidence="8">
    <location>
        <begin position="57"/>
        <end position="267"/>
    </location>
</feature>
<gene>
    <name evidence="10" type="primary">Endod1_3</name>
    <name evidence="10" type="ORF">PARPUN_R11009</name>
</gene>
<name>A0A7L3IJX2_9PASS</name>
<dbReference type="Proteomes" id="UP000570592">
    <property type="component" value="Unassembled WGS sequence"/>
</dbReference>
<evidence type="ECO:0000313" key="10">
    <source>
        <dbReference type="EMBL" id="NXU16040.1"/>
    </source>
</evidence>
<comment type="cofactor">
    <cofactor evidence="1">
        <name>Mg(2+)</name>
        <dbReference type="ChEBI" id="CHEBI:18420"/>
    </cofactor>
</comment>
<feature type="non-terminal residue" evidence="10">
    <location>
        <position position="1"/>
    </location>
</feature>
<dbReference type="Pfam" id="PF01223">
    <property type="entry name" value="Endonuclease_NS"/>
    <property type="match status" value="1"/>
</dbReference>
<keyword evidence="6" id="KW-0460">Magnesium</keyword>
<dbReference type="Gene3D" id="3.40.570.10">
    <property type="entry name" value="Extracellular Endonuclease, subunit A"/>
    <property type="match status" value="1"/>
</dbReference>
<evidence type="ECO:0000313" key="11">
    <source>
        <dbReference type="Proteomes" id="UP000570592"/>
    </source>
</evidence>
<dbReference type="PROSITE" id="PS01070">
    <property type="entry name" value="NUCLEASE_NON_SPEC"/>
    <property type="match status" value="1"/>
</dbReference>
<evidence type="ECO:0000256" key="1">
    <source>
        <dbReference type="ARBA" id="ARBA00001946"/>
    </source>
</evidence>
<comment type="caution">
    <text evidence="10">The sequence shown here is derived from an EMBL/GenBank/DDBJ whole genome shotgun (WGS) entry which is preliminary data.</text>
</comment>
<proteinExistence type="inferred from homology"/>
<evidence type="ECO:0000256" key="6">
    <source>
        <dbReference type="ARBA" id="ARBA00022842"/>
    </source>
</evidence>
<keyword evidence="7" id="KW-0732">Signal</keyword>
<dbReference type="AlphaFoldDB" id="A0A7L3IJX2"/>
<keyword evidence="3" id="KW-0540">Nuclease</keyword>
<dbReference type="SUPFAM" id="SSF54060">
    <property type="entry name" value="His-Me finger endonucleases"/>
    <property type="match status" value="1"/>
</dbReference>
<evidence type="ECO:0000256" key="2">
    <source>
        <dbReference type="ARBA" id="ARBA00010052"/>
    </source>
</evidence>
<protein>
    <submittedName>
        <fullName evidence="10">ENDD1 protein</fullName>
    </submittedName>
</protein>
<dbReference type="GO" id="GO:0004519">
    <property type="term" value="F:endonuclease activity"/>
    <property type="evidence" value="ECO:0007669"/>
    <property type="project" value="UniProtKB-KW"/>
</dbReference>
<dbReference type="PANTHER" id="PTHR21472:SF26">
    <property type="entry name" value="ENDONUCLEASE DOMAIN CONTAINING 1"/>
    <property type="match status" value="1"/>
</dbReference>
<dbReference type="InterPro" id="IPR044929">
    <property type="entry name" value="DNA/RNA_non-sp_Endonuclease_sf"/>
</dbReference>
<dbReference type="GO" id="GO:0046872">
    <property type="term" value="F:metal ion binding"/>
    <property type="evidence" value="ECO:0007669"/>
    <property type="project" value="UniProtKB-KW"/>
</dbReference>
<feature type="non-terminal residue" evidence="10">
    <location>
        <position position="274"/>
    </location>
</feature>
<keyword evidence="5" id="KW-0255">Endonuclease</keyword>
<evidence type="ECO:0000259" key="8">
    <source>
        <dbReference type="SMART" id="SM00477"/>
    </source>
</evidence>
<feature type="domain" description="DNA/RNA non-specific endonuclease/pyrophosphatase/phosphodiesterase" evidence="9">
    <location>
        <begin position="56"/>
        <end position="267"/>
    </location>
</feature>
<dbReference type="InterPro" id="IPR001604">
    <property type="entry name" value="Endo_G_ENPP1-like_dom"/>
</dbReference>
<keyword evidence="4" id="KW-0479">Metal-binding</keyword>
<evidence type="ECO:0000256" key="4">
    <source>
        <dbReference type="ARBA" id="ARBA00022723"/>
    </source>
</evidence>
<dbReference type="InterPro" id="IPR020821">
    <property type="entry name" value="ENPP1-3/EXOG-like_nuc-like"/>
</dbReference>
<dbReference type="InterPro" id="IPR018524">
    <property type="entry name" value="DNA/RNA_endonuclease_AS"/>
</dbReference>
<dbReference type="InterPro" id="IPR039015">
    <property type="entry name" value="ENDOD1"/>
</dbReference>
<dbReference type="InterPro" id="IPR044925">
    <property type="entry name" value="His-Me_finger_sf"/>
</dbReference>
<dbReference type="EMBL" id="VZTX01020303">
    <property type="protein sequence ID" value="NXU16040.1"/>
    <property type="molecule type" value="Genomic_DNA"/>
</dbReference>
<keyword evidence="5" id="KW-0378">Hydrolase</keyword>
<dbReference type="GO" id="GO:0016787">
    <property type="term" value="F:hydrolase activity"/>
    <property type="evidence" value="ECO:0007669"/>
    <property type="project" value="InterPro"/>
</dbReference>
<accession>A0A7L3IJX2</accession>
<evidence type="ECO:0000256" key="3">
    <source>
        <dbReference type="ARBA" id="ARBA00022722"/>
    </source>
</evidence>
<feature type="signal peptide" evidence="7">
    <location>
        <begin position="1"/>
        <end position="19"/>
    </location>
</feature>
<comment type="similarity">
    <text evidence="2">Belongs to the DNA/RNA non-specific endonuclease family.</text>
</comment>
<keyword evidence="11" id="KW-1185">Reference proteome</keyword>
<reference evidence="10 11" key="1">
    <citation type="submission" date="2019-09" db="EMBL/GenBank/DDBJ databases">
        <title>Bird 10,000 Genomes (B10K) Project - Family phase.</title>
        <authorList>
            <person name="Zhang G."/>
        </authorList>
    </citation>
    <scope>NUCLEOTIDE SEQUENCE [LARGE SCALE GENOMIC DNA]</scope>
    <source>
        <strain evidence="10">B10K-DU-029-51</strain>
    </source>
</reference>
<dbReference type="GO" id="GO:0003676">
    <property type="term" value="F:nucleic acid binding"/>
    <property type="evidence" value="ECO:0007669"/>
    <property type="project" value="InterPro"/>
</dbReference>
<feature type="chain" id="PRO_5029835327" evidence="7">
    <location>
        <begin position="20"/>
        <end position="274"/>
    </location>
</feature>
<dbReference type="PANTHER" id="PTHR21472">
    <property type="entry name" value="ENDONUCLEASE DOMAIN-CONTAINING 1 PROTEIN ENDOD1"/>
    <property type="match status" value="1"/>
</dbReference>
<sequence length="274" mass="31108">MLWLLLLQVLASCFCLGHSEVVTPFASCPQFFYQGTPPDEALWPNKPAWICQRYNNSYHFATLYDRDSRIPIYSAYIYQPGPGKRPKTWLVEPQLVKQTYPKDMKTEHFLETQYNITSQQIGQSQAVNQDYKNLTNLDRGHLSPSGHQSGNNSKSATFTLTNIVPQYSSLNQGAWKDYENQTMQMETQGCNTTYVITGAVPGSTYIANKRVNVPSHIWSAACCVVGQKPRNTWAVIAENNKNQVQNLTLDQLETELTQLYGRGQVSLFHIDCPR</sequence>
<organism evidence="10 11">
    <name type="scientific">Pardalotus punctatus</name>
    <name type="common">spotted pardalote</name>
    <dbReference type="NCBI Taxonomy" id="254575"/>
    <lineage>
        <taxon>Eukaryota</taxon>
        <taxon>Metazoa</taxon>
        <taxon>Chordata</taxon>
        <taxon>Craniata</taxon>
        <taxon>Vertebrata</taxon>
        <taxon>Euteleostomi</taxon>
        <taxon>Archelosauria</taxon>
        <taxon>Archosauria</taxon>
        <taxon>Dinosauria</taxon>
        <taxon>Saurischia</taxon>
        <taxon>Theropoda</taxon>
        <taxon>Coelurosauria</taxon>
        <taxon>Aves</taxon>
        <taxon>Neognathae</taxon>
        <taxon>Neoaves</taxon>
        <taxon>Telluraves</taxon>
        <taxon>Australaves</taxon>
        <taxon>Passeriformes</taxon>
        <taxon>Meliphagoidea</taxon>
        <taxon>Pardalotidae</taxon>
        <taxon>Pardalotus</taxon>
    </lineage>
</organism>